<dbReference type="RefSeq" id="WP_048460987.1">
    <property type="nucleotide sequence ID" value="NZ_JTHG01000013.1"/>
</dbReference>
<protein>
    <recommendedName>
        <fullName evidence="4">HTH araC/xylS-type domain-containing protein</fullName>
    </recommendedName>
</protein>
<feature type="domain" description="HTH araC/xylS-type" evidence="4">
    <location>
        <begin position="14"/>
        <end position="111"/>
    </location>
</feature>
<dbReference type="PANTHER" id="PTHR46796:SF6">
    <property type="entry name" value="ARAC SUBFAMILY"/>
    <property type="match status" value="1"/>
</dbReference>
<organism evidence="5 6">
    <name type="scientific">Methylobacterium indicum</name>
    <dbReference type="NCBI Taxonomy" id="1775910"/>
    <lineage>
        <taxon>Bacteria</taxon>
        <taxon>Pseudomonadati</taxon>
        <taxon>Pseudomonadota</taxon>
        <taxon>Alphaproteobacteria</taxon>
        <taxon>Hyphomicrobiales</taxon>
        <taxon>Methylobacteriaceae</taxon>
        <taxon>Methylobacterium</taxon>
    </lineage>
</organism>
<comment type="caution">
    <text evidence="5">The sequence shown here is derived from an EMBL/GenBank/DDBJ whole genome shotgun (WGS) entry which is preliminary data.</text>
</comment>
<proteinExistence type="predicted"/>
<evidence type="ECO:0000313" key="6">
    <source>
        <dbReference type="Proteomes" id="UP000036471"/>
    </source>
</evidence>
<keyword evidence="6" id="KW-1185">Reference proteome</keyword>
<evidence type="ECO:0000256" key="2">
    <source>
        <dbReference type="ARBA" id="ARBA00023125"/>
    </source>
</evidence>
<dbReference type="InterPro" id="IPR050204">
    <property type="entry name" value="AraC_XylS_family_regulators"/>
</dbReference>
<dbReference type="SUPFAM" id="SSF46689">
    <property type="entry name" value="Homeodomain-like"/>
    <property type="match status" value="2"/>
</dbReference>
<sequence>MPYGSFRQSENLIQQGTDDIIGNLDRRLAIAEVAAQVGLSEFHVMRLFKAETGMTVHQYVVHRRLEAARRAPARGVPPAEAATRYGFDDRGHFTGHFRRAFGTTPRRYADACR</sequence>
<accession>A0ABR5HIW5</accession>
<dbReference type="InterPro" id="IPR009057">
    <property type="entry name" value="Homeodomain-like_sf"/>
</dbReference>
<evidence type="ECO:0000256" key="1">
    <source>
        <dbReference type="ARBA" id="ARBA00023015"/>
    </source>
</evidence>
<dbReference type="EMBL" id="JTHG01000013">
    <property type="protein sequence ID" value="KMO26599.1"/>
    <property type="molecule type" value="Genomic_DNA"/>
</dbReference>
<dbReference type="Pfam" id="PF12833">
    <property type="entry name" value="HTH_18"/>
    <property type="match status" value="1"/>
</dbReference>
<name>A0ABR5HIW5_9HYPH</name>
<evidence type="ECO:0000256" key="3">
    <source>
        <dbReference type="ARBA" id="ARBA00023163"/>
    </source>
</evidence>
<keyword evidence="3" id="KW-0804">Transcription</keyword>
<reference evidence="5 6" key="1">
    <citation type="submission" date="2014-11" db="EMBL/GenBank/DDBJ databases">
        <title>Comparative genomics of Methylobacterium species.</title>
        <authorList>
            <person name="Chaudhry V."/>
            <person name="Patil P.B."/>
        </authorList>
    </citation>
    <scope>NUCLEOTIDE SEQUENCE [LARGE SCALE GENOMIC DNA]</scope>
    <source>
        <strain evidence="5 6">SE3.6</strain>
    </source>
</reference>
<dbReference type="Proteomes" id="UP000036471">
    <property type="component" value="Unassembled WGS sequence"/>
</dbReference>
<dbReference type="InterPro" id="IPR018060">
    <property type="entry name" value="HTH_AraC"/>
</dbReference>
<dbReference type="SMART" id="SM00342">
    <property type="entry name" value="HTH_ARAC"/>
    <property type="match status" value="1"/>
</dbReference>
<evidence type="ECO:0000259" key="4">
    <source>
        <dbReference type="PROSITE" id="PS01124"/>
    </source>
</evidence>
<keyword evidence="1" id="KW-0805">Transcription regulation</keyword>
<dbReference type="PROSITE" id="PS01124">
    <property type="entry name" value="HTH_ARAC_FAMILY_2"/>
    <property type="match status" value="1"/>
</dbReference>
<gene>
    <name evidence="5" type="ORF">QR79_01440</name>
</gene>
<keyword evidence="2" id="KW-0238">DNA-binding</keyword>
<evidence type="ECO:0000313" key="5">
    <source>
        <dbReference type="EMBL" id="KMO26599.1"/>
    </source>
</evidence>
<dbReference type="Gene3D" id="1.10.10.60">
    <property type="entry name" value="Homeodomain-like"/>
    <property type="match status" value="1"/>
</dbReference>
<dbReference type="PANTHER" id="PTHR46796">
    <property type="entry name" value="HTH-TYPE TRANSCRIPTIONAL ACTIVATOR RHAS-RELATED"/>
    <property type="match status" value="1"/>
</dbReference>